<dbReference type="PANTHER" id="PTHR19300:SF57">
    <property type="entry name" value="BETA-1,4-N-ACETYLGALACTOSAMINYLTRANSFERASE"/>
    <property type="match status" value="1"/>
</dbReference>
<evidence type="ECO:0000256" key="3">
    <source>
        <dbReference type="ARBA" id="ARBA00005735"/>
    </source>
</evidence>
<dbReference type="PANTHER" id="PTHR19300">
    <property type="entry name" value="BETA-1,4-GALACTOSYLTRANSFERASE"/>
    <property type="match status" value="1"/>
</dbReference>
<dbReference type="GO" id="GO:0005794">
    <property type="term" value="C:Golgi apparatus"/>
    <property type="evidence" value="ECO:0007669"/>
    <property type="project" value="TreeGrafter"/>
</dbReference>
<keyword evidence="17" id="KW-1185">Reference proteome</keyword>
<keyword evidence="6" id="KW-0812">Transmembrane</keyword>
<dbReference type="GO" id="GO:0008378">
    <property type="term" value="F:galactosyltransferase activity"/>
    <property type="evidence" value="ECO:0007669"/>
    <property type="project" value="TreeGrafter"/>
</dbReference>
<reference evidence="16" key="1">
    <citation type="submission" date="2020-04" db="EMBL/GenBank/DDBJ databases">
        <authorList>
            <person name="Alioto T."/>
            <person name="Alioto T."/>
            <person name="Gomez Garrido J."/>
        </authorList>
    </citation>
    <scope>NUCLEOTIDE SEQUENCE</scope>
    <source>
        <strain evidence="16">A484AB</strain>
    </source>
</reference>
<dbReference type="Pfam" id="PF13733">
    <property type="entry name" value="Glyco_transf_7N"/>
    <property type="match status" value="1"/>
</dbReference>
<evidence type="ECO:0000259" key="14">
    <source>
        <dbReference type="Pfam" id="PF02709"/>
    </source>
</evidence>
<evidence type="ECO:0000256" key="4">
    <source>
        <dbReference type="ARBA" id="ARBA00022676"/>
    </source>
</evidence>
<keyword evidence="9" id="KW-0472">Membrane</keyword>
<dbReference type="SUPFAM" id="SSF53448">
    <property type="entry name" value="Nucleotide-diphospho-sugar transferases"/>
    <property type="match status" value="1"/>
</dbReference>
<accession>A0A6S7G6V9</accession>
<dbReference type="AlphaFoldDB" id="A0A6S7G6V9"/>
<keyword evidence="4 11" id="KW-0328">Glycosyltransferase</keyword>
<sequence length="374" mass="43080">MIMSRRRLLLVWAILFTVVVLACIYLPYQATNSKDRFVIPTQSKYNHHQDIPTRTSPTYEVHLKKPTTTQSTTPSKKTTTAGPTKLKLCEPELLVGAVYCNKTVPQMQEVVEQLSSDYDGLVKKGGAFTPTGCIAKNKLAIIIPYRNRSQHLRIFLRHMHPIMQRQMHDYRIFVVEQAGNYSFNRAQLINIGFLEALKISDYQCFVFHDVDHILENDQNDYGCPESPKLLGVSVDRFNRRFPYQKYFGGVGAFSKDQFEKMNGYSNLFWGWGGEDDDAYNRIRAAGYSLTRPRANIGRYMMLKEHHFRDKPGGNRYMLLKTSTKRMYTDGLNSVKYKVLKITEFPLFTHILAKLFEELDVMPNITSTSTITAPI</sequence>
<organism evidence="16 17">
    <name type="scientific">Paramuricea clavata</name>
    <name type="common">Red gorgonian</name>
    <name type="synonym">Violescent sea-whip</name>
    <dbReference type="NCBI Taxonomy" id="317549"/>
    <lineage>
        <taxon>Eukaryota</taxon>
        <taxon>Metazoa</taxon>
        <taxon>Cnidaria</taxon>
        <taxon>Anthozoa</taxon>
        <taxon>Octocorallia</taxon>
        <taxon>Malacalcyonacea</taxon>
        <taxon>Plexauridae</taxon>
        <taxon>Paramuricea</taxon>
    </lineage>
</organism>
<feature type="domain" description="Galactosyltransferase N-terminal" evidence="15">
    <location>
        <begin position="94"/>
        <end position="224"/>
    </location>
</feature>
<evidence type="ECO:0000256" key="8">
    <source>
        <dbReference type="ARBA" id="ARBA00022989"/>
    </source>
</evidence>
<dbReference type="InterPro" id="IPR027995">
    <property type="entry name" value="Galactosyl_T_N"/>
</dbReference>
<evidence type="ECO:0000313" key="16">
    <source>
        <dbReference type="EMBL" id="CAB3984146.1"/>
    </source>
</evidence>
<evidence type="ECO:0000256" key="6">
    <source>
        <dbReference type="ARBA" id="ARBA00022692"/>
    </source>
</evidence>
<dbReference type="InterPro" id="IPR027791">
    <property type="entry name" value="Galactosyl_T_C"/>
</dbReference>
<dbReference type="InterPro" id="IPR029044">
    <property type="entry name" value="Nucleotide-diphossugar_trans"/>
</dbReference>
<dbReference type="PROSITE" id="PS51257">
    <property type="entry name" value="PROKAR_LIPOPROTEIN"/>
    <property type="match status" value="1"/>
</dbReference>
<dbReference type="Pfam" id="PF02709">
    <property type="entry name" value="Glyco_transf_7C"/>
    <property type="match status" value="1"/>
</dbReference>
<feature type="signal peptide" evidence="13">
    <location>
        <begin position="1"/>
        <end position="22"/>
    </location>
</feature>
<keyword evidence="10 11" id="KW-0325">Glycoprotein</keyword>
<dbReference type="OrthoDB" id="10016069at2759"/>
<dbReference type="EMBL" id="CACRXK020000702">
    <property type="protein sequence ID" value="CAB3984146.1"/>
    <property type="molecule type" value="Genomic_DNA"/>
</dbReference>
<protein>
    <recommendedName>
        <fullName evidence="11">Beta-1,4-galactosyltransferase</fullName>
        <ecNumber evidence="11">2.4.1.-</ecNumber>
    </recommendedName>
</protein>
<feature type="domain" description="Galactosyltransferase C-terminal" evidence="14">
    <location>
        <begin position="231"/>
        <end position="305"/>
    </location>
</feature>
<evidence type="ECO:0000256" key="2">
    <source>
        <dbReference type="ARBA" id="ARBA00004922"/>
    </source>
</evidence>
<comment type="function">
    <text evidence="11">Catalyses the transfer of galactose onto proteins or lipids.</text>
</comment>
<comment type="caution">
    <text evidence="16">The sequence shown here is derived from an EMBL/GenBank/DDBJ whole genome shotgun (WGS) entry which is preliminary data.</text>
</comment>
<dbReference type="UniPathway" id="UPA00378"/>
<evidence type="ECO:0000256" key="1">
    <source>
        <dbReference type="ARBA" id="ARBA00004606"/>
    </source>
</evidence>
<evidence type="ECO:0000256" key="13">
    <source>
        <dbReference type="SAM" id="SignalP"/>
    </source>
</evidence>
<feature type="region of interest" description="Disordered" evidence="12">
    <location>
        <begin position="63"/>
        <end position="82"/>
    </location>
</feature>
<evidence type="ECO:0000256" key="7">
    <source>
        <dbReference type="ARBA" id="ARBA00022968"/>
    </source>
</evidence>
<dbReference type="EC" id="2.4.1.-" evidence="11"/>
<evidence type="ECO:0000313" key="17">
    <source>
        <dbReference type="Proteomes" id="UP001152795"/>
    </source>
</evidence>
<keyword evidence="8" id="KW-1133">Transmembrane helix</keyword>
<gene>
    <name evidence="16" type="ORF">PACLA_8A033692</name>
</gene>
<proteinExistence type="inferred from homology"/>
<evidence type="ECO:0000256" key="5">
    <source>
        <dbReference type="ARBA" id="ARBA00022679"/>
    </source>
</evidence>
<keyword evidence="13" id="KW-0732">Signal</keyword>
<evidence type="ECO:0000259" key="15">
    <source>
        <dbReference type="Pfam" id="PF13733"/>
    </source>
</evidence>
<evidence type="ECO:0000256" key="10">
    <source>
        <dbReference type="ARBA" id="ARBA00023180"/>
    </source>
</evidence>
<name>A0A6S7G6V9_PARCT</name>
<comment type="pathway">
    <text evidence="2 11">Protein modification; protein glycosylation.</text>
</comment>
<feature type="compositionally biased region" description="Low complexity" evidence="12">
    <location>
        <begin position="66"/>
        <end position="82"/>
    </location>
</feature>
<evidence type="ECO:0000256" key="11">
    <source>
        <dbReference type="RuleBase" id="RU368121"/>
    </source>
</evidence>
<comment type="subcellular location">
    <subcellularLocation>
        <location evidence="1">Membrane</location>
        <topology evidence="1">Single-pass type II membrane protein</topology>
    </subcellularLocation>
</comment>
<evidence type="ECO:0000256" key="12">
    <source>
        <dbReference type="SAM" id="MobiDB-lite"/>
    </source>
</evidence>
<dbReference type="Proteomes" id="UP001152795">
    <property type="component" value="Unassembled WGS sequence"/>
</dbReference>
<feature type="chain" id="PRO_5044208798" description="Beta-1,4-galactosyltransferase" evidence="13">
    <location>
        <begin position="23"/>
        <end position="374"/>
    </location>
</feature>
<dbReference type="CDD" id="cd00899">
    <property type="entry name" value="b4GalT"/>
    <property type="match status" value="1"/>
</dbReference>
<keyword evidence="5 11" id="KW-0808">Transferase</keyword>
<dbReference type="Gene3D" id="3.90.550.10">
    <property type="entry name" value="Spore Coat Polysaccharide Biosynthesis Protein SpsA, Chain A"/>
    <property type="match status" value="1"/>
</dbReference>
<keyword evidence="7 11" id="KW-0735">Signal-anchor</keyword>
<comment type="similarity">
    <text evidence="3 11">Belongs to the glycosyltransferase 7 family.</text>
</comment>
<dbReference type="GO" id="GO:0016020">
    <property type="term" value="C:membrane"/>
    <property type="evidence" value="ECO:0007669"/>
    <property type="project" value="UniProtKB-SubCell"/>
</dbReference>
<evidence type="ECO:0000256" key="9">
    <source>
        <dbReference type="ARBA" id="ARBA00023136"/>
    </source>
</evidence>
<dbReference type="InterPro" id="IPR003859">
    <property type="entry name" value="Galactosyl_T"/>
</dbReference>
<dbReference type="PRINTS" id="PR02050">
    <property type="entry name" value="B14GALTRFASE"/>
</dbReference>
<dbReference type="GO" id="GO:0005975">
    <property type="term" value="P:carbohydrate metabolic process"/>
    <property type="evidence" value="ECO:0007669"/>
    <property type="project" value="InterPro"/>
</dbReference>